<gene>
    <name evidence="2" type="ORF">SDAV_00122</name>
</gene>
<dbReference type="Proteomes" id="UP000253689">
    <property type="component" value="Chromosome"/>
</dbReference>
<organism evidence="2 3">
    <name type="scientific">Spiroplasma phoeniceum P40</name>
    <dbReference type="NCBI Taxonomy" id="1276259"/>
    <lineage>
        <taxon>Bacteria</taxon>
        <taxon>Bacillati</taxon>
        <taxon>Mycoplasmatota</taxon>
        <taxon>Mollicutes</taxon>
        <taxon>Entomoplasmatales</taxon>
        <taxon>Spiroplasmataceae</taxon>
        <taxon>Spiroplasma</taxon>
    </lineage>
</organism>
<name>A0A345DLQ0_9MOLU</name>
<proteinExistence type="predicted"/>
<dbReference type="KEGG" id="sphh:SDAV_00122"/>
<evidence type="ECO:0000313" key="2">
    <source>
        <dbReference type="EMBL" id="AXF95138.1"/>
    </source>
</evidence>
<feature type="compositionally biased region" description="Basic and acidic residues" evidence="1">
    <location>
        <begin position="60"/>
        <end position="77"/>
    </location>
</feature>
<protein>
    <submittedName>
        <fullName evidence="2">Spiroplasma plectrovirus-related protein</fullName>
    </submittedName>
</protein>
<dbReference type="AlphaFoldDB" id="A0A345DLQ0"/>
<evidence type="ECO:0000313" key="3">
    <source>
        <dbReference type="Proteomes" id="UP000253689"/>
    </source>
</evidence>
<dbReference type="InterPro" id="IPR022160">
    <property type="entry name" value="Phage_1-C74_Orf1"/>
</dbReference>
<dbReference type="RefSeq" id="WP_186823409.1">
    <property type="nucleotide sequence ID" value="NZ_CP031088.1"/>
</dbReference>
<accession>A0A345DLQ0</accession>
<dbReference type="EMBL" id="CP031088">
    <property type="protein sequence ID" value="AXF95138.1"/>
    <property type="molecule type" value="Genomic_DNA"/>
</dbReference>
<dbReference type="Pfam" id="PF12461">
    <property type="entry name" value="DUF3688"/>
    <property type="match status" value="1"/>
</dbReference>
<evidence type="ECO:0000256" key="1">
    <source>
        <dbReference type="SAM" id="MobiDB-lite"/>
    </source>
</evidence>
<feature type="region of interest" description="Disordered" evidence="1">
    <location>
        <begin position="58"/>
        <end position="77"/>
    </location>
</feature>
<keyword evidence="3" id="KW-1185">Reference proteome</keyword>
<sequence>MFAKKRNTNNFDFIKFKNNDINDLWSLGNRGNFNISLKGELYWINWLYRWDGDGEPETPTIDKKTGEINDWKEQKGT</sequence>
<reference evidence="3" key="1">
    <citation type="submission" date="2018-07" db="EMBL/GenBank/DDBJ databases">
        <title>Complete Genome Sequence of Spiroplasma phoeniceum.</title>
        <authorList>
            <person name="Davis R.E."/>
            <person name="Shao J.Y."/>
            <person name="Zhao Y."/>
            <person name="Silver A."/>
            <person name="Stump z."/>
            <person name="Gasparich G."/>
        </authorList>
    </citation>
    <scope>NUCLEOTIDE SEQUENCE [LARGE SCALE GENOMIC DNA]</scope>
    <source>
        <strain evidence="3">P40</strain>
    </source>
</reference>